<accession>A0A098MB86</accession>
<proteinExistence type="predicted"/>
<organism evidence="1 2">
    <name type="scientific">Paenibacillus wynnii</name>
    <dbReference type="NCBI Taxonomy" id="268407"/>
    <lineage>
        <taxon>Bacteria</taxon>
        <taxon>Bacillati</taxon>
        <taxon>Bacillota</taxon>
        <taxon>Bacilli</taxon>
        <taxon>Bacillales</taxon>
        <taxon>Paenibacillaceae</taxon>
        <taxon>Paenibacillus</taxon>
    </lineage>
</organism>
<dbReference type="InterPro" id="IPR029058">
    <property type="entry name" value="AB_hydrolase_fold"/>
</dbReference>
<dbReference type="STRING" id="268407.PWYN_11050"/>
<evidence type="ECO:0000313" key="1">
    <source>
        <dbReference type="EMBL" id="KGE19815.1"/>
    </source>
</evidence>
<dbReference type="AlphaFoldDB" id="A0A098MB86"/>
<reference evidence="1 2" key="1">
    <citation type="submission" date="2014-08" db="EMBL/GenBank/DDBJ databases">
        <authorList>
            <person name="den Bakker H.C."/>
        </authorList>
    </citation>
    <scope>NUCLEOTIDE SEQUENCE [LARGE SCALE GENOMIC DNA]</scope>
    <source>
        <strain evidence="1 2">DSM 18334</strain>
    </source>
</reference>
<keyword evidence="2" id="KW-1185">Reference proteome</keyword>
<dbReference type="eggNOG" id="COG0627">
    <property type="taxonomic scope" value="Bacteria"/>
</dbReference>
<dbReference type="PANTHER" id="PTHR48098">
    <property type="entry name" value="ENTEROCHELIN ESTERASE-RELATED"/>
    <property type="match status" value="1"/>
</dbReference>
<dbReference type="InterPro" id="IPR050583">
    <property type="entry name" value="Mycobacterial_A85_antigen"/>
</dbReference>
<sequence>MKATFYSESLEKNMNVNVYLPPGYDKNTQYPVLYALHAYPFDEDHWFKALKLTEKADQLISTGKIEPIIIISPKFDNSWGINTAKKAGIWNGNPEDPKAWHEGLYESYLTQDLIHYVDTHFSTIPSRKGRYIGGASMGGFAALHIAFRNPQLFSKVGGHAPALFLGNKMWKPLQDEIFPTDELRKERDPIYLAESQSLAKLEIYIDVGDQDDFQIPAKKLNEVLSQKKTKSYEFHLIKGGHHDDAYWSSQAEQYLLFYGDTDRK</sequence>
<protein>
    <recommendedName>
        <fullName evidence="3">Esterase</fullName>
    </recommendedName>
</protein>
<comment type="caution">
    <text evidence="1">The sequence shown here is derived from an EMBL/GenBank/DDBJ whole genome shotgun (WGS) entry which is preliminary data.</text>
</comment>
<dbReference type="SUPFAM" id="SSF53474">
    <property type="entry name" value="alpha/beta-Hydrolases"/>
    <property type="match status" value="1"/>
</dbReference>
<evidence type="ECO:0008006" key="3">
    <source>
        <dbReference type="Google" id="ProtNLM"/>
    </source>
</evidence>
<dbReference type="Proteomes" id="UP000029734">
    <property type="component" value="Unassembled WGS sequence"/>
</dbReference>
<name>A0A098MB86_9BACL</name>
<reference evidence="1 2" key="2">
    <citation type="submission" date="2014-10" db="EMBL/GenBank/DDBJ databases">
        <title>Comparative genomics of the Paenibacillus odorifer group.</title>
        <authorList>
            <person name="Tsai Y.-C."/>
            <person name="Martin N."/>
            <person name="Korlach J."/>
            <person name="Wiedmann M."/>
        </authorList>
    </citation>
    <scope>NUCLEOTIDE SEQUENCE [LARGE SCALE GENOMIC DNA]</scope>
    <source>
        <strain evidence="1 2">DSM 18334</strain>
    </source>
</reference>
<dbReference type="Gene3D" id="3.40.50.1820">
    <property type="entry name" value="alpha/beta hydrolase"/>
    <property type="match status" value="1"/>
</dbReference>
<evidence type="ECO:0000313" key="2">
    <source>
        <dbReference type="Proteomes" id="UP000029734"/>
    </source>
</evidence>
<gene>
    <name evidence="1" type="ORF">PWYN_11050</name>
</gene>
<dbReference type="Pfam" id="PF00756">
    <property type="entry name" value="Esterase"/>
    <property type="match status" value="1"/>
</dbReference>
<dbReference type="InterPro" id="IPR000801">
    <property type="entry name" value="Esterase-like"/>
</dbReference>
<dbReference type="EMBL" id="JQCR01000002">
    <property type="protein sequence ID" value="KGE19815.1"/>
    <property type="molecule type" value="Genomic_DNA"/>
</dbReference>